<dbReference type="GO" id="GO:0003676">
    <property type="term" value="F:nucleic acid binding"/>
    <property type="evidence" value="ECO:0007669"/>
    <property type="project" value="InterPro"/>
</dbReference>
<evidence type="ECO:0000313" key="1">
    <source>
        <dbReference type="EMBL" id="ETD22504.1"/>
    </source>
</evidence>
<dbReference type="Proteomes" id="UP000018731">
    <property type="component" value="Unassembled WGS sequence"/>
</dbReference>
<dbReference type="AlphaFoldDB" id="V8C577"/>
<dbReference type="PATRIC" id="fig|1357400.3.peg.2455"/>
<gene>
    <name evidence="1" type="ORF">HMPREF2086_01815</name>
</gene>
<comment type="caution">
    <text evidence="1">The sequence shown here is derived from an EMBL/GenBank/DDBJ whole genome shotgun (WGS) entry which is preliminary data.</text>
</comment>
<name>V8C577_9HELI</name>
<dbReference type="InterPro" id="IPR002052">
    <property type="entry name" value="DNA_methylase_N6_adenine_CS"/>
</dbReference>
<evidence type="ECO:0008006" key="3">
    <source>
        <dbReference type="Google" id="ProtNLM"/>
    </source>
</evidence>
<proteinExistence type="predicted"/>
<evidence type="ECO:0000313" key="2">
    <source>
        <dbReference type="Proteomes" id="UP000018731"/>
    </source>
</evidence>
<keyword evidence="2" id="KW-1185">Reference proteome</keyword>
<accession>V8C577</accession>
<reference evidence="1 2" key="1">
    <citation type="journal article" date="2014" name="Genome Announc.">
        <title>Draft genome sequences of six enterohepatic helicobacter species isolated from humans and one from rhesus macaques.</title>
        <authorList>
            <person name="Shen Z."/>
            <person name="Sheh A."/>
            <person name="Young S.K."/>
            <person name="Abouelliel A."/>
            <person name="Ward D.V."/>
            <person name="Earl A.M."/>
            <person name="Fox J.G."/>
        </authorList>
    </citation>
    <scope>NUCLEOTIDE SEQUENCE [LARGE SCALE GENOMIC DNA]</scope>
    <source>
        <strain evidence="1 2">MIT 99-5501</strain>
    </source>
</reference>
<dbReference type="EMBL" id="AZJI01000009">
    <property type="protein sequence ID" value="ETD22504.1"/>
    <property type="molecule type" value="Genomic_DNA"/>
</dbReference>
<dbReference type="STRING" id="1357400.HMPREF2086_01815"/>
<dbReference type="GO" id="GO:0032259">
    <property type="term" value="P:methylation"/>
    <property type="evidence" value="ECO:0007669"/>
    <property type="project" value="InterPro"/>
</dbReference>
<dbReference type="PROSITE" id="PS00092">
    <property type="entry name" value="N6_MTASE"/>
    <property type="match status" value="1"/>
</dbReference>
<dbReference type="InterPro" id="IPR025247">
    <property type="entry name" value="EcoRI-like_methylase"/>
</dbReference>
<sequence>MSNYSLSLSLSRSPTQDSKLLETFEANKHLLESKTTPLNSDKAQSKTSQNLFEIYEDKDLGNAGDFRSSDCIELLKQSDIVVTNPPFSLFREYVAQLVEYDKKFVIIGHQNSITYKEIFKLIKENKIWLGMGFRGGAGHFINVHYEDYATAGNHIEGMIRVSGVIWLTNLDIKKRHEILETIHSYAKTPEKYPKYDNYDAINVDKTNEIPMDYEGVMGVPITFMDKYNPEQFEILGIMNTGEVNDGIRYKNTPHGRPIIRGIEKYLRILIKKRKDK</sequence>
<dbReference type="REBASE" id="94940">
    <property type="entry name" value="M.Hma5501ORF1815P"/>
</dbReference>
<dbReference type="GO" id="GO:0008168">
    <property type="term" value="F:methyltransferase activity"/>
    <property type="evidence" value="ECO:0007669"/>
    <property type="project" value="InterPro"/>
</dbReference>
<protein>
    <recommendedName>
        <fullName evidence="3">Modification methylase EcoRI</fullName>
    </recommendedName>
</protein>
<dbReference type="HOGENOM" id="CLU_057063_2_0_7"/>
<dbReference type="RefSeq" id="WP_023928627.1">
    <property type="nucleotide sequence ID" value="NZ_KI669455.1"/>
</dbReference>
<dbReference type="eggNOG" id="ENOG502Z7VI">
    <property type="taxonomic scope" value="Bacteria"/>
</dbReference>
<organism evidence="1 2">
    <name type="scientific">Helicobacter macacae MIT 99-5501</name>
    <dbReference type="NCBI Taxonomy" id="1357400"/>
    <lineage>
        <taxon>Bacteria</taxon>
        <taxon>Pseudomonadati</taxon>
        <taxon>Campylobacterota</taxon>
        <taxon>Epsilonproteobacteria</taxon>
        <taxon>Campylobacterales</taxon>
        <taxon>Helicobacteraceae</taxon>
        <taxon>Helicobacter</taxon>
    </lineage>
</organism>
<dbReference type="Pfam" id="PF13651">
    <property type="entry name" value="EcoRI_methylase"/>
    <property type="match status" value="1"/>
</dbReference>